<feature type="compositionally biased region" description="Polar residues" evidence="3">
    <location>
        <begin position="403"/>
        <end position="415"/>
    </location>
</feature>
<evidence type="ECO:0000259" key="5">
    <source>
        <dbReference type="PROSITE" id="PS50888"/>
    </source>
</evidence>
<organism evidence="6 7">
    <name type="scientific">Rattus norvegicus</name>
    <name type="common">Rat</name>
    <dbReference type="NCBI Taxonomy" id="10116"/>
    <lineage>
        <taxon>Eukaryota</taxon>
        <taxon>Metazoa</taxon>
        <taxon>Chordata</taxon>
        <taxon>Craniata</taxon>
        <taxon>Vertebrata</taxon>
        <taxon>Euteleostomi</taxon>
        <taxon>Mammalia</taxon>
        <taxon>Eutheria</taxon>
        <taxon>Euarchontoglires</taxon>
        <taxon>Glires</taxon>
        <taxon>Rodentia</taxon>
        <taxon>Myomorpha</taxon>
        <taxon>Muroidea</taxon>
        <taxon>Muridae</taxon>
        <taxon>Murinae</taxon>
        <taxon>Rattus</taxon>
    </lineage>
</organism>
<sequence length="620" mass="68289">MQPRTRRTQLGALTISPRCSSLDYAGFPHSLLSNLPFRVLAPKPAGNWSRGGHGLHLPTCNMMLGSDKFSRFSDQLRASSPSSTDRKDKKNHTNKLRELAMMIPVTMKTRNKKYTKKEILLRILHYIQYLQRNIDMTKALLKLHSSNGKDGFVGPGVNPSAGQTEQQHSTPCSSQKSGLWSNCSKPRKKKFTQVSERPAWPCKPRRSLALDQSENPIAVYPATHPGLKEENEEGVTYLGDLSPSTCPTTAPPVSEGDEQGAQLVFLDMAQNIVAYDITSDHAVEVQDGEPNADIKVQRSYFLTRAQPCVSEADKEAPDTDPWLPVWTSEDSPNGSPLALGSSQINTWHVANYLNEILGVSSSLFSSPSKILPDHVLEDGTYFLTEGLLESSPAACEVEGPQEQEASSGAPTGPPNFQSSVSLDHCYLSLSENVKVLSNCGSSSESTDTESLWGQEEQANPEGLQTSSDEDRDYTWTPTRGSSGLLVASKKMKKVQASQGPEKPKDSRKACPGQVKKKCVNGFIMFCRMNRKQYIRACPGTASTAATKDLAQLWRGMTMEEKKPYCTKARRFSRQHNRIVKQESSSSEDDDGETPKPFYQLLAEKAQVSLGLTSLPTPHCE</sequence>
<reference evidence="6" key="2">
    <citation type="submission" date="2025-08" db="UniProtKB">
        <authorList>
            <consortium name="Ensembl"/>
        </authorList>
    </citation>
    <scope>IDENTIFICATION</scope>
    <source>
        <strain evidence="6">Brown Norway</strain>
    </source>
</reference>
<protein>
    <submittedName>
        <fullName evidence="6">Meiosis initiator</fullName>
    </submittedName>
</protein>
<evidence type="ECO:0000256" key="1">
    <source>
        <dbReference type="ARBA" id="ARBA00023242"/>
    </source>
</evidence>
<keyword evidence="7" id="KW-1185">Reference proteome</keyword>
<feature type="compositionally biased region" description="Polar residues" evidence="3">
    <location>
        <begin position="74"/>
        <end position="83"/>
    </location>
</feature>
<keyword evidence="2" id="KW-0238">DNA-binding</keyword>
<dbReference type="PANTHER" id="PTHR47658">
    <property type="entry name" value="HIGH MOBILITY GROUP B PROTEIN 12-RELATED"/>
    <property type="match status" value="1"/>
</dbReference>
<dbReference type="GeneTree" id="ENSGT00570000080851"/>
<feature type="compositionally biased region" description="Polar residues" evidence="3">
    <location>
        <begin position="160"/>
        <end position="184"/>
    </location>
</feature>
<reference evidence="6" key="3">
    <citation type="submission" date="2025-09" db="UniProtKB">
        <authorList>
            <consortium name="Ensembl"/>
        </authorList>
    </citation>
    <scope>IDENTIFICATION</scope>
    <source>
        <strain evidence="6">Brown Norway</strain>
    </source>
</reference>
<dbReference type="Proteomes" id="UP000002494">
    <property type="component" value="Chromosome 1"/>
</dbReference>
<evidence type="ECO:0000313" key="6">
    <source>
        <dbReference type="Ensembl" id="ENSRNOP00000107621.1"/>
    </source>
</evidence>
<dbReference type="InterPro" id="IPR036910">
    <property type="entry name" value="HMG_box_dom_sf"/>
</dbReference>
<dbReference type="Pfam" id="PF00505">
    <property type="entry name" value="HMG_box"/>
    <property type="match status" value="1"/>
</dbReference>
<evidence type="ECO:0000256" key="2">
    <source>
        <dbReference type="PROSITE-ProRule" id="PRU00267"/>
    </source>
</evidence>
<accession>A0ABK0M030</accession>
<dbReference type="SUPFAM" id="SSF47095">
    <property type="entry name" value="HMG-box"/>
    <property type="match status" value="1"/>
</dbReference>
<evidence type="ECO:0000313" key="7">
    <source>
        <dbReference type="Proteomes" id="UP000002494"/>
    </source>
</evidence>
<dbReference type="RGD" id="7528935">
    <property type="gene designation" value="Meiosin"/>
</dbReference>
<feature type="compositionally biased region" description="Polar residues" evidence="3">
    <location>
        <begin position="438"/>
        <end position="451"/>
    </location>
</feature>
<feature type="DNA-binding region" description="HMG box" evidence="2">
    <location>
        <begin position="515"/>
        <end position="583"/>
    </location>
</feature>
<dbReference type="CDD" id="cd21977">
    <property type="entry name" value="HMG-box_BHMG1"/>
    <property type="match status" value="1"/>
</dbReference>
<dbReference type="SUPFAM" id="SSF47459">
    <property type="entry name" value="HLH, helix-loop-helix DNA-binding domain"/>
    <property type="match status" value="1"/>
</dbReference>
<dbReference type="InterPro" id="IPR011598">
    <property type="entry name" value="bHLH_dom"/>
</dbReference>
<dbReference type="InterPro" id="IPR036638">
    <property type="entry name" value="HLH_DNA-bd_sf"/>
</dbReference>
<evidence type="ECO:0000259" key="4">
    <source>
        <dbReference type="PROSITE" id="PS50118"/>
    </source>
</evidence>
<gene>
    <name evidence="6" type="primary">Meiosin</name>
</gene>
<feature type="domain" description="BHLH" evidence="5">
    <location>
        <begin position="76"/>
        <end position="130"/>
    </location>
</feature>
<feature type="region of interest" description="Disordered" evidence="3">
    <location>
        <begin position="575"/>
        <end position="597"/>
    </location>
</feature>
<dbReference type="Gene3D" id="1.10.30.10">
    <property type="entry name" value="High mobility group box domain"/>
    <property type="match status" value="1"/>
</dbReference>
<name>A0ABK0M030_RAT</name>
<feature type="region of interest" description="Disordered" evidence="3">
    <location>
        <begin position="74"/>
        <end position="93"/>
    </location>
</feature>
<reference evidence="6" key="1">
    <citation type="submission" date="2024-01" db="EMBL/GenBank/DDBJ databases">
        <title>GRCr8: a new rat reference genome assembly contstructed from accurate long reads and long range scaffolding.</title>
        <authorList>
            <person name="Doris P.A."/>
            <person name="Kalbfleisch T."/>
            <person name="Li K."/>
            <person name="Howe K."/>
            <person name="Wood J."/>
        </authorList>
    </citation>
    <scope>NUCLEOTIDE SEQUENCE [LARGE SCALE GENOMIC DNA]</scope>
    <source>
        <strain evidence="6">Brown Norway</strain>
    </source>
</reference>
<feature type="region of interest" description="Disordered" evidence="3">
    <location>
        <begin position="151"/>
        <end position="198"/>
    </location>
</feature>
<feature type="region of interest" description="Disordered" evidence="3">
    <location>
        <begin position="438"/>
        <end position="480"/>
    </location>
</feature>
<feature type="region of interest" description="Disordered" evidence="3">
    <location>
        <begin position="491"/>
        <end position="510"/>
    </location>
</feature>
<evidence type="ECO:0000256" key="3">
    <source>
        <dbReference type="SAM" id="MobiDB-lite"/>
    </source>
</evidence>
<feature type="domain" description="HMG box" evidence="4">
    <location>
        <begin position="515"/>
        <end position="583"/>
    </location>
</feature>
<proteinExistence type="predicted"/>
<dbReference type="InterPro" id="IPR009071">
    <property type="entry name" value="HMG_box_dom"/>
</dbReference>
<keyword evidence="1 2" id="KW-0539">Nucleus</keyword>
<dbReference type="Ensembl" id="ENSRNOT00000166028.1">
    <property type="protein sequence ID" value="ENSRNOP00000107621.1"/>
    <property type="gene ID" value="ENSRNOG00000067421.2"/>
</dbReference>
<feature type="region of interest" description="Disordered" evidence="3">
    <location>
        <begin position="395"/>
        <end position="415"/>
    </location>
</feature>
<dbReference type="PROSITE" id="PS50888">
    <property type="entry name" value="BHLH"/>
    <property type="match status" value="1"/>
</dbReference>
<dbReference type="PANTHER" id="PTHR47658:SF1">
    <property type="entry name" value="MEIOSIS INITIATOR PROTEIN"/>
    <property type="match status" value="1"/>
</dbReference>
<dbReference type="PROSITE" id="PS50118">
    <property type="entry name" value="HMG_BOX_2"/>
    <property type="match status" value="1"/>
</dbReference>
<dbReference type="SMART" id="SM00398">
    <property type="entry name" value="HMG"/>
    <property type="match status" value="1"/>
</dbReference>